<feature type="compositionally biased region" description="Low complexity" evidence="1">
    <location>
        <begin position="28"/>
        <end position="47"/>
    </location>
</feature>
<dbReference type="InterPro" id="IPR013783">
    <property type="entry name" value="Ig-like_fold"/>
</dbReference>
<comment type="caution">
    <text evidence="4">The sequence shown here is derived from an EMBL/GenBank/DDBJ whole genome shotgun (WGS) entry which is preliminary data.</text>
</comment>
<feature type="transmembrane region" description="Helical" evidence="2">
    <location>
        <begin position="196"/>
        <end position="216"/>
    </location>
</feature>
<proteinExistence type="predicted"/>
<evidence type="ECO:0000256" key="2">
    <source>
        <dbReference type="SAM" id="Phobius"/>
    </source>
</evidence>
<dbReference type="Pfam" id="PF13620">
    <property type="entry name" value="CarboxypepD_reg"/>
    <property type="match status" value="1"/>
</dbReference>
<keyword evidence="4" id="KW-0378">Hydrolase</keyword>
<keyword evidence="2" id="KW-0472">Membrane</keyword>
<dbReference type="Gene3D" id="2.60.40.10">
    <property type="entry name" value="Immunoglobulins"/>
    <property type="match status" value="1"/>
</dbReference>
<evidence type="ECO:0000313" key="4">
    <source>
        <dbReference type="EMBL" id="RKT67819.1"/>
    </source>
</evidence>
<gene>
    <name evidence="4" type="ORF">DFJ66_0995</name>
</gene>
<keyword evidence="4" id="KW-0645">Protease</keyword>
<keyword evidence="5" id="KW-1185">Reference proteome</keyword>
<evidence type="ECO:0000313" key="5">
    <source>
        <dbReference type="Proteomes" id="UP000272729"/>
    </source>
</evidence>
<protein>
    <submittedName>
        <fullName evidence="4">Carboxypeptidase family protein</fullName>
    </submittedName>
</protein>
<dbReference type="RefSeq" id="WP_121218372.1">
    <property type="nucleotide sequence ID" value="NZ_JBIUBA010000030.1"/>
</dbReference>
<evidence type="ECO:0000256" key="3">
    <source>
        <dbReference type="SAM" id="SignalP"/>
    </source>
</evidence>
<dbReference type="Proteomes" id="UP000272729">
    <property type="component" value="Unassembled WGS sequence"/>
</dbReference>
<dbReference type="AlphaFoldDB" id="A0A495X2Q4"/>
<sequence length="221" mass="22216">MSRLPESVAALALSIGLCATATAGPALAEPTSTASTTTAVPTTTEPTTPQPTTPQPTTTEPTSAVPTTDTQVPGGIAPRVVGYLGRPKDKPLSGWPRSDAVPGVEVFLRDQATGAVVARAVTEANGTFTFRDVPAGTYEFGVGGPWRLLSAPVLVVRAGEDGPVPMPHFVYVEPVPAPPGAGGGAAPREELAATGAGVGLLALLGVLALVAGGVLVRRVRT</sequence>
<feature type="compositionally biased region" description="Low complexity" evidence="1">
    <location>
        <begin position="55"/>
        <end position="70"/>
    </location>
</feature>
<keyword evidence="4" id="KW-0121">Carboxypeptidase</keyword>
<dbReference type="SUPFAM" id="SSF49478">
    <property type="entry name" value="Cna protein B-type domain"/>
    <property type="match status" value="1"/>
</dbReference>
<keyword evidence="2" id="KW-0812">Transmembrane</keyword>
<dbReference type="OrthoDB" id="3694469at2"/>
<keyword evidence="3" id="KW-0732">Signal</keyword>
<dbReference type="EMBL" id="RBXR01000001">
    <property type="protein sequence ID" value="RKT67819.1"/>
    <property type="molecule type" value="Genomic_DNA"/>
</dbReference>
<dbReference type="GO" id="GO:0005975">
    <property type="term" value="P:carbohydrate metabolic process"/>
    <property type="evidence" value="ECO:0007669"/>
    <property type="project" value="UniProtKB-ARBA"/>
</dbReference>
<evidence type="ECO:0000256" key="1">
    <source>
        <dbReference type="SAM" id="MobiDB-lite"/>
    </source>
</evidence>
<feature type="signal peptide" evidence="3">
    <location>
        <begin position="1"/>
        <end position="28"/>
    </location>
</feature>
<reference evidence="4 5" key="1">
    <citation type="submission" date="2018-10" db="EMBL/GenBank/DDBJ databases">
        <title>Sequencing the genomes of 1000 actinobacteria strains.</title>
        <authorList>
            <person name="Klenk H.-P."/>
        </authorList>
    </citation>
    <scope>NUCLEOTIDE SEQUENCE [LARGE SCALE GENOMIC DNA]</scope>
    <source>
        <strain evidence="4 5">DSM 43911</strain>
    </source>
</reference>
<feature type="region of interest" description="Disordered" evidence="1">
    <location>
        <begin position="26"/>
        <end position="83"/>
    </location>
</feature>
<organism evidence="4 5">
    <name type="scientific">Saccharothrix variisporea</name>
    <dbReference type="NCBI Taxonomy" id="543527"/>
    <lineage>
        <taxon>Bacteria</taxon>
        <taxon>Bacillati</taxon>
        <taxon>Actinomycetota</taxon>
        <taxon>Actinomycetes</taxon>
        <taxon>Pseudonocardiales</taxon>
        <taxon>Pseudonocardiaceae</taxon>
        <taxon>Saccharothrix</taxon>
    </lineage>
</organism>
<keyword evidence="2" id="KW-1133">Transmembrane helix</keyword>
<feature type="chain" id="PRO_5019806863" evidence="3">
    <location>
        <begin position="29"/>
        <end position="221"/>
    </location>
</feature>
<accession>A0A495X2Q4</accession>
<name>A0A495X2Q4_9PSEU</name>
<dbReference type="GO" id="GO:0004180">
    <property type="term" value="F:carboxypeptidase activity"/>
    <property type="evidence" value="ECO:0007669"/>
    <property type="project" value="UniProtKB-KW"/>
</dbReference>